<dbReference type="AlphaFoldDB" id="A0A8S9J6C6"/>
<evidence type="ECO:0000256" key="1">
    <source>
        <dbReference type="SAM" id="MobiDB-lite"/>
    </source>
</evidence>
<reference evidence="2" key="1">
    <citation type="submission" date="2019-12" db="EMBL/GenBank/DDBJ databases">
        <title>Genome sequencing and annotation of Brassica cretica.</title>
        <authorList>
            <person name="Studholme D.J."/>
            <person name="Sarris P.F."/>
        </authorList>
    </citation>
    <scope>NUCLEOTIDE SEQUENCE</scope>
    <source>
        <strain evidence="2">PFS-001/15</strain>
        <strain evidence="3">PFS-102/07</strain>
        <tissue evidence="2">Leaf</tissue>
    </source>
</reference>
<proteinExistence type="predicted"/>
<protein>
    <submittedName>
        <fullName evidence="2">Uncharacterized protein</fullName>
    </submittedName>
</protein>
<organism evidence="2 4">
    <name type="scientific">Brassica cretica</name>
    <name type="common">Mustard</name>
    <dbReference type="NCBI Taxonomy" id="69181"/>
    <lineage>
        <taxon>Eukaryota</taxon>
        <taxon>Viridiplantae</taxon>
        <taxon>Streptophyta</taxon>
        <taxon>Embryophyta</taxon>
        <taxon>Tracheophyta</taxon>
        <taxon>Spermatophyta</taxon>
        <taxon>Magnoliopsida</taxon>
        <taxon>eudicotyledons</taxon>
        <taxon>Gunneridae</taxon>
        <taxon>Pentapetalae</taxon>
        <taxon>rosids</taxon>
        <taxon>malvids</taxon>
        <taxon>Brassicales</taxon>
        <taxon>Brassicaceae</taxon>
        <taxon>Brassiceae</taxon>
        <taxon>Brassica</taxon>
    </lineage>
</organism>
<dbReference type="Proteomes" id="UP000712281">
    <property type="component" value="Unassembled WGS sequence"/>
</dbReference>
<feature type="region of interest" description="Disordered" evidence="1">
    <location>
        <begin position="1"/>
        <end position="33"/>
    </location>
</feature>
<name>A0A8S9J6C6_BRACR</name>
<accession>A0A8S9J6C6</accession>
<sequence length="61" mass="7120">MNSRKAGARVDEGGEETTTEDGGEEETVRGSEETWMETVVERKWWQRCVRHIKKKQILKGR</sequence>
<evidence type="ECO:0000313" key="3">
    <source>
        <dbReference type="EMBL" id="KAF2611410.1"/>
    </source>
</evidence>
<feature type="compositionally biased region" description="Acidic residues" evidence="1">
    <location>
        <begin position="13"/>
        <end position="25"/>
    </location>
</feature>
<dbReference type="EMBL" id="QGKY02000089">
    <property type="protein sequence ID" value="KAF2611410.1"/>
    <property type="molecule type" value="Genomic_DNA"/>
</dbReference>
<evidence type="ECO:0000313" key="4">
    <source>
        <dbReference type="Proteomes" id="UP000712281"/>
    </source>
</evidence>
<dbReference type="EMBL" id="QGKW02001660">
    <property type="protein sequence ID" value="KAF2577808.1"/>
    <property type="molecule type" value="Genomic_DNA"/>
</dbReference>
<gene>
    <name evidence="2" type="ORF">F2Q68_00001341</name>
    <name evidence="3" type="ORF">F2Q70_00008295</name>
</gene>
<comment type="caution">
    <text evidence="2">The sequence shown here is derived from an EMBL/GenBank/DDBJ whole genome shotgun (WGS) entry which is preliminary data.</text>
</comment>
<evidence type="ECO:0000313" key="2">
    <source>
        <dbReference type="EMBL" id="KAF2577808.1"/>
    </source>
</evidence>